<reference evidence="2 3" key="1">
    <citation type="submission" date="2019-08" db="EMBL/GenBank/DDBJ databases">
        <title>Seonamhaeicola sediminis sp. nov., isolated from marine sediment.</title>
        <authorList>
            <person name="Cao W.R."/>
        </authorList>
    </citation>
    <scope>NUCLEOTIDE SEQUENCE [LARGE SCALE GENOMIC DNA]</scope>
    <source>
        <strain evidence="2 3">B011</strain>
    </source>
</reference>
<dbReference type="InterPro" id="IPR001667">
    <property type="entry name" value="DDH_dom"/>
</dbReference>
<sequence length="68" mass="7730">MIKQYIPNIKQLLATPKKIVIVPHKNPDGDAIGSTLGLFHYLKKYNHNVSVITPNDYPNFLKWIPGES</sequence>
<dbReference type="AlphaFoldDB" id="A0A5D0ITP7"/>
<evidence type="ECO:0000259" key="1">
    <source>
        <dbReference type="Pfam" id="PF01368"/>
    </source>
</evidence>
<feature type="domain" description="DDH" evidence="1">
    <location>
        <begin position="18"/>
        <end position="55"/>
    </location>
</feature>
<dbReference type="EMBL" id="VSDQ01000322">
    <property type="protein sequence ID" value="TYA86974.1"/>
    <property type="molecule type" value="Genomic_DNA"/>
</dbReference>
<dbReference type="PANTHER" id="PTHR47618">
    <property type="entry name" value="BIFUNCTIONAL OLIGORIBONUCLEASE AND PAP PHOSPHATASE NRNA"/>
    <property type="match status" value="1"/>
</dbReference>
<dbReference type="Gene3D" id="3.90.1640.10">
    <property type="entry name" value="inorganic pyrophosphatase (n-terminal core)"/>
    <property type="match status" value="1"/>
</dbReference>
<accession>A0A5D0ITP7</accession>
<dbReference type="Pfam" id="PF01368">
    <property type="entry name" value="DHH"/>
    <property type="match status" value="1"/>
</dbReference>
<feature type="non-terminal residue" evidence="2">
    <location>
        <position position="68"/>
    </location>
</feature>
<dbReference type="RefSeq" id="WP_222861317.1">
    <property type="nucleotide sequence ID" value="NZ_VSDQ01000322.1"/>
</dbReference>
<evidence type="ECO:0000313" key="2">
    <source>
        <dbReference type="EMBL" id="TYA86974.1"/>
    </source>
</evidence>
<protein>
    <submittedName>
        <fullName evidence="2">Bifunctional oligoribonuclease/PAP phosphatase NrnA</fullName>
    </submittedName>
</protein>
<dbReference type="InterPro" id="IPR038763">
    <property type="entry name" value="DHH_sf"/>
</dbReference>
<dbReference type="PANTHER" id="PTHR47618:SF1">
    <property type="entry name" value="BIFUNCTIONAL OLIGORIBONUCLEASE AND PAP PHOSPHATASE NRNA"/>
    <property type="match status" value="1"/>
</dbReference>
<comment type="caution">
    <text evidence="2">The sequence shown here is derived from an EMBL/GenBank/DDBJ whole genome shotgun (WGS) entry which is preliminary data.</text>
</comment>
<name>A0A5D0ITP7_9FLAO</name>
<evidence type="ECO:0000313" key="3">
    <source>
        <dbReference type="Proteomes" id="UP000323930"/>
    </source>
</evidence>
<dbReference type="InterPro" id="IPR051319">
    <property type="entry name" value="Oligoribo/pAp-PDE_c-di-AMP_PDE"/>
</dbReference>
<keyword evidence="3" id="KW-1185">Reference proteome</keyword>
<proteinExistence type="predicted"/>
<dbReference type="Proteomes" id="UP000323930">
    <property type="component" value="Unassembled WGS sequence"/>
</dbReference>
<gene>
    <name evidence="2" type="ORF">FUA24_04185</name>
</gene>
<organism evidence="2 3">
    <name type="scientific">Seonamhaeicola marinus</name>
    <dbReference type="NCBI Taxonomy" id="1912246"/>
    <lineage>
        <taxon>Bacteria</taxon>
        <taxon>Pseudomonadati</taxon>
        <taxon>Bacteroidota</taxon>
        <taxon>Flavobacteriia</taxon>
        <taxon>Flavobacteriales</taxon>
        <taxon>Flavobacteriaceae</taxon>
    </lineage>
</organism>
<dbReference type="SUPFAM" id="SSF64182">
    <property type="entry name" value="DHH phosphoesterases"/>
    <property type="match status" value="1"/>
</dbReference>